<accession>A0A2T0KA35</accession>
<evidence type="ECO:0000313" key="2">
    <source>
        <dbReference type="Proteomes" id="UP000239415"/>
    </source>
</evidence>
<gene>
    <name evidence="1" type="ORF">CLV67_109266</name>
</gene>
<proteinExistence type="predicted"/>
<dbReference type="Proteomes" id="UP000239415">
    <property type="component" value="Unassembled WGS sequence"/>
</dbReference>
<dbReference type="SUPFAM" id="SSF53474">
    <property type="entry name" value="alpha/beta-Hydrolases"/>
    <property type="match status" value="1"/>
</dbReference>
<dbReference type="GO" id="GO:0016787">
    <property type="term" value="F:hydrolase activity"/>
    <property type="evidence" value="ECO:0007669"/>
    <property type="project" value="UniProtKB-KW"/>
</dbReference>
<evidence type="ECO:0000313" key="1">
    <source>
        <dbReference type="EMBL" id="PRX20001.1"/>
    </source>
</evidence>
<organism evidence="1 2">
    <name type="scientific">Actinoplanes italicus</name>
    <dbReference type="NCBI Taxonomy" id="113567"/>
    <lineage>
        <taxon>Bacteria</taxon>
        <taxon>Bacillati</taxon>
        <taxon>Actinomycetota</taxon>
        <taxon>Actinomycetes</taxon>
        <taxon>Micromonosporales</taxon>
        <taxon>Micromonosporaceae</taxon>
        <taxon>Actinoplanes</taxon>
    </lineage>
</organism>
<comment type="caution">
    <text evidence="1">The sequence shown here is derived from an EMBL/GenBank/DDBJ whole genome shotgun (WGS) entry which is preliminary data.</text>
</comment>
<dbReference type="OrthoDB" id="9806902at2"/>
<reference evidence="1 2" key="1">
    <citation type="submission" date="2018-03" db="EMBL/GenBank/DDBJ databases">
        <title>Genomic Encyclopedia of Archaeal and Bacterial Type Strains, Phase II (KMG-II): from individual species to whole genera.</title>
        <authorList>
            <person name="Goeker M."/>
        </authorList>
    </citation>
    <scope>NUCLEOTIDE SEQUENCE [LARGE SCALE GENOMIC DNA]</scope>
    <source>
        <strain evidence="1 2">DSM 43146</strain>
    </source>
</reference>
<name>A0A2T0KA35_9ACTN</name>
<dbReference type="RefSeq" id="WP_106321857.1">
    <property type="nucleotide sequence ID" value="NZ_BOMO01000082.1"/>
</dbReference>
<dbReference type="AlphaFoldDB" id="A0A2T0KA35"/>
<keyword evidence="1" id="KW-0378">Hydrolase</keyword>
<dbReference type="InterPro" id="IPR029058">
    <property type="entry name" value="AB_hydrolase_fold"/>
</dbReference>
<dbReference type="EMBL" id="PVMZ01000009">
    <property type="protein sequence ID" value="PRX20001.1"/>
    <property type="molecule type" value="Genomic_DNA"/>
</dbReference>
<sequence length="255" mass="26578">MTEHLPPAGLNIRGTVVVVPGRGESPLSYARLGRRLAADAYHVRVLPPPVIIAGDLEGTLAGFEASLTAAVHDPSTAVVGPLVLTGSDTGAALLAALLSSTFEGRDDRTWLPDAVVLAGLPGHDRRHEGEWEDELNVRSHCPVHRGVLSDDAAVIPGTLADAAPSDLLDAAYASASLIPHLLLIGDADPIADRDALAGLTKSLTTARLATVRGAHHDVLNDVSHRSVAAEIVSFLEAVRDGVPPRPFVSAESSAW</sequence>
<keyword evidence="2" id="KW-1185">Reference proteome</keyword>
<dbReference type="Gene3D" id="3.40.50.1820">
    <property type="entry name" value="alpha/beta hydrolase"/>
    <property type="match status" value="1"/>
</dbReference>
<protein>
    <submittedName>
        <fullName evidence="1">Alpha-beta hydrolase superfamily lysophospholipase</fullName>
    </submittedName>
</protein>